<gene>
    <name evidence="1" type="ORF">CKQ80_27190</name>
</gene>
<sequence length="83" mass="9230">MTKSDLRAYVEEQINQAARRIIDKGTASDDLAVSRLNVLLSLRRTLDSKTTPEDLAVWGTVNDVLQQIGILSGKETIFTRLQA</sequence>
<keyword evidence="2" id="KW-1185">Reference proteome</keyword>
<accession>A0A2A2PUC9</accession>
<comment type="caution">
    <text evidence="1">The sequence shown here is derived from an EMBL/GenBank/DDBJ whole genome shotgun (WGS) entry which is preliminary data.</text>
</comment>
<organism evidence="1 2">
    <name type="scientific">Pseudomonas moraviensis</name>
    <dbReference type="NCBI Taxonomy" id="321662"/>
    <lineage>
        <taxon>Bacteria</taxon>
        <taxon>Pseudomonadati</taxon>
        <taxon>Pseudomonadota</taxon>
        <taxon>Gammaproteobacteria</taxon>
        <taxon>Pseudomonadales</taxon>
        <taxon>Pseudomonadaceae</taxon>
        <taxon>Pseudomonas</taxon>
    </lineage>
</organism>
<evidence type="ECO:0000313" key="1">
    <source>
        <dbReference type="EMBL" id="PAW58821.1"/>
    </source>
</evidence>
<protein>
    <submittedName>
        <fullName evidence="1">Uncharacterized protein</fullName>
    </submittedName>
</protein>
<evidence type="ECO:0000313" key="2">
    <source>
        <dbReference type="Proteomes" id="UP000217830"/>
    </source>
</evidence>
<name>A0A2A2PUC9_9PSED</name>
<reference evidence="1 2" key="1">
    <citation type="submission" date="2017-08" db="EMBL/GenBank/DDBJ databases">
        <title>Draft Genome Sequence of Pseudomonas moraviensis TYU6, isolated from Taxus cuspidata by using PacBio Single-Molecule Real-Time Technology.</title>
        <authorList>
            <person name="Baek K.-H."/>
            <person name="Mishra A.K."/>
        </authorList>
    </citation>
    <scope>NUCLEOTIDE SEQUENCE [LARGE SCALE GENOMIC DNA]</scope>
    <source>
        <strain evidence="1 2">TYU6</strain>
    </source>
</reference>
<dbReference type="EMBL" id="NRST01000001">
    <property type="protein sequence ID" value="PAW58821.1"/>
    <property type="molecule type" value="Genomic_DNA"/>
</dbReference>
<dbReference type="RefSeq" id="WP_095669110.1">
    <property type="nucleotide sequence ID" value="NZ_NRSS01000004.1"/>
</dbReference>
<dbReference type="Proteomes" id="UP000217830">
    <property type="component" value="Unassembled WGS sequence"/>
</dbReference>
<proteinExistence type="predicted"/>
<dbReference type="AlphaFoldDB" id="A0A2A2PUC9"/>